<dbReference type="GO" id="GO:0050897">
    <property type="term" value="F:cobalt ion binding"/>
    <property type="evidence" value="ECO:0007669"/>
    <property type="project" value="TreeGrafter"/>
</dbReference>
<gene>
    <name evidence="2" type="ORF">PRVXT_000130</name>
</gene>
<dbReference type="AlphaFoldDB" id="A0AAU7VLX1"/>
<dbReference type="GO" id="GO:0005507">
    <property type="term" value="F:copper ion binding"/>
    <property type="evidence" value="ECO:0007669"/>
    <property type="project" value="TreeGrafter"/>
</dbReference>
<evidence type="ECO:0000313" key="2">
    <source>
        <dbReference type="EMBL" id="XBX75030.1"/>
    </source>
</evidence>
<dbReference type="PROSITE" id="PS50151">
    <property type="entry name" value="UVR"/>
    <property type="match status" value="1"/>
</dbReference>
<sequence>MVCQECKKRQASVHFTKIINGEKIEMKLCENCAEQRGDLDFGGQQPFSVHQLLAGLLDLEELSGTKGDSPATYSGICNNCGLTEMQFAKIGRLGCTQCYETFGNRLNPLLKRVQGRSNHNGKVPKRTGGDIKLKREIEKLREKLNRCVIEENFEDAAVYRDKIKDLESQLNKGGE</sequence>
<dbReference type="InterPro" id="IPR036876">
    <property type="entry name" value="UVR_dom_sf"/>
</dbReference>
<protein>
    <submittedName>
        <fullName evidence="2">UvrB/UvrC motif-containing protein</fullName>
    </submittedName>
</protein>
<reference evidence="2" key="1">
    <citation type="journal article" date="2013" name="Extremophiles">
        <title>Proteinivorax tanatarense gen. nov., sp. nov., an anaerobic, haloalkaliphilic, proteolytic bacterium isolated from a decaying algal bloom, and proposal of Proteinivoraceae fam. nov.</title>
        <authorList>
            <person name="Kevbrin V."/>
            <person name="Boltyanskaya Y."/>
            <person name="Zhilina T."/>
            <person name="Kolganova T."/>
            <person name="Lavrentjeva E."/>
            <person name="Kuznetsov B."/>
        </authorList>
    </citation>
    <scope>NUCLEOTIDE SEQUENCE</scope>
    <source>
        <strain evidence="2">Z-910T</strain>
    </source>
</reference>
<dbReference type="PIRSF" id="PIRSF015034">
    <property type="entry name" value="YacH"/>
    <property type="match status" value="1"/>
</dbReference>
<dbReference type="InterPro" id="IPR001943">
    <property type="entry name" value="UVR_dom"/>
</dbReference>
<proteinExistence type="predicted"/>
<dbReference type="GO" id="GO:0008270">
    <property type="term" value="F:zinc ion binding"/>
    <property type="evidence" value="ECO:0007669"/>
    <property type="project" value="TreeGrafter"/>
</dbReference>
<dbReference type="GO" id="GO:1990169">
    <property type="term" value="P:stress response to copper ion"/>
    <property type="evidence" value="ECO:0007669"/>
    <property type="project" value="TreeGrafter"/>
</dbReference>
<dbReference type="PANTHER" id="PTHR38430:SF1">
    <property type="entry name" value="PROTEIN-ARGININE KINASE ACTIVATOR PROTEIN"/>
    <property type="match status" value="1"/>
</dbReference>
<evidence type="ECO:0000259" key="1">
    <source>
        <dbReference type="PROSITE" id="PS50151"/>
    </source>
</evidence>
<feature type="domain" description="UVR" evidence="1">
    <location>
        <begin position="134"/>
        <end position="169"/>
    </location>
</feature>
<dbReference type="GO" id="GO:0043937">
    <property type="term" value="P:regulation of sporulation"/>
    <property type="evidence" value="ECO:0007669"/>
    <property type="project" value="InterPro"/>
</dbReference>
<reference evidence="2" key="2">
    <citation type="submission" date="2024-06" db="EMBL/GenBank/DDBJ databases">
        <authorList>
            <person name="Petrova K.O."/>
            <person name="Toshchakov S.V."/>
            <person name="Boltjanskaja Y.V."/>
            <person name="Kevbrin V."/>
        </authorList>
    </citation>
    <scope>NUCLEOTIDE SEQUENCE</scope>
    <source>
        <strain evidence="2">Z-910T</strain>
    </source>
</reference>
<dbReference type="GO" id="GO:1990170">
    <property type="term" value="P:stress response to cadmium ion"/>
    <property type="evidence" value="ECO:0007669"/>
    <property type="project" value="TreeGrafter"/>
</dbReference>
<dbReference type="EMBL" id="CP158367">
    <property type="protein sequence ID" value="XBX75030.1"/>
    <property type="molecule type" value="Genomic_DNA"/>
</dbReference>
<dbReference type="GO" id="GO:0046870">
    <property type="term" value="F:cadmium ion binding"/>
    <property type="evidence" value="ECO:0007669"/>
    <property type="project" value="TreeGrafter"/>
</dbReference>
<dbReference type="InterPro" id="IPR025542">
    <property type="entry name" value="YacH"/>
</dbReference>
<organism evidence="2">
    <name type="scientific">Proteinivorax tanatarense</name>
    <dbReference type="NCBI Taxonomy" id="1260629"/>
    <lineage>
        <taxon>Bacteria</taxon>
        <taxon>Bacillati</taxon>
        <taxon>Bacillota</taxon>
        <taxon>Clostridia</taxon>
        <taxon>Eubacteriales</taxon>
        <taxon>Proteinivoracaceae</taxon>
        <taxon>Proteinivorax</taxon>
    </lineage>
</organism>
<dbReference type="Gene3D" id="4.10.860.10">
    <property type="entry name" value="UVR domain"/>
    <property type="match status" value="1"/>
</dbReference>
<dbReference type="SUPFAM" id="SSF46600">
    <property type="entry name" value="C-terminal UvrC-binding domain of UvrB"/>
    <property type="match status" value="1"/>
</dbReference>
<dbReference type="Pfam" id="PF02151">
    <property type="entry name" value="UVR"/>
    <property type="match status" value="1"/>
</dbReference>
<dbReference type="PANTHER" id="PTHR38430">
    <property type="entry name" value="PROTEIN-ARGININE KINASE ACTIVATOR PROTEIN"/>
    <property type="match status" value="1"/>
</dbReference>
<accession>A0AAU7VLX1</accession>
<dbReference type="RefSeq" id="WP_350343777.1">
    <property type="nucleotide sequence ID" value="NZ_CP158367.1"/>
</dbReference>
<name>A0AAU7VLX1_9FIRM</name>